<gene>
    <name evidence="7" type="primary">ggt5b</name>
</gene>
<dbReference type="GO" id="GO:0006954">
    <property type="term" value="P:inflammatory response"/>
    <property type="evidence" value="ECO:0007669"/>
    <property type="project" value="TreeGrafter"/>
</dbReference>
<comment type="catalytic activity">
    <reaction evidence="4">
        <text>glutathione + H2O = L-cysteinylglycine + L-glutamate</text>
        <dbReference type="Rhea" id="RHEA:28807"/>
        <dbReference type="ChEBI" id="CHEBI:15377"/>
        <dbReference type="ChEBI" id="CHEBI:29985"/>
        <dbReference type="ChEBI" id="CHEBI:57925"/>
        <dbReference type="ChEBI" id="CHEBI:61694"/>
        <dbReference type="EC" id="3.4.19.13"/>
    </reaction>
</comment>
<keyword evidence="4" id="KW-0808">Transferase</keyword>
<keyword evidence="5" id="KW-0732">Signal</keyword>
<evidence type="ECO:0000256" key="3">
    <source>
        <dbReference type="PIRSR" id="PIRSR600101-2"/>
    </source>
</evidence>
<name>A0A6P7JAU6_9TELE</name>
<dbReference type="NCBIfam" id="TIGR00066">
    <property type="entry name" value="g_glut_trans"/>
    <property type="match status" value="1"/>
</dbReference>
<dbReference type="InterPro" id="IPR043138">
    <property type="entry name" value="GGT_lsub"/>
</dbReference>
<feature type="binding site" evidence="3">
    <location>
        <begin position="443"/>
        <end position="444"/>
    </location>
    <ligand>
        <name>L-glutamate</name>
        <dbReference type="ChEBI" id="CHEBI:29985"/>
    </ligand>
</feature>
<comment type="catalytic activity">
    <reaction evidence="4">
        <text>an N-terminal (5-L-glutamyl)-[peptide] + an alpha-amino acid = 5-L-glutamyl amino acid + an N-terminal L-alpha-aminoacyl-[peptide]</text>
        <dbReference type="Rhea" id="RHEA:23904"/>
        <dbReference type="Rhea" id="RHEA-COMP:9780"/>
        <dbReference type="Rhea" id="RHEA-COMP:9795"/>
        <dbReference type="ChEBI" id="CHEBI:77644"/>
        <dbReference type="ChEBI" id="CHEBI:78597"/>
        <dbReference type="ChEBI" id="CHEBI:78599"/>
        <dbReference type="ChEBI" id="CHEBI:78608"/>
        <dbReference type="EC" id="2.3.2.2"/>
    </reaction>
</comment>
<dbReference type="PANTHER" id="PTHR11686">
    <property type="entry name" value="GAMMA GLUTAMYL TRANSPEPTIDASE"/>
    <property type="match status" value="1"/>
</dbReference>
<proteinExistence type="inferred from homology"/>
<evidence type="ECO:0000256" key="5">
    <source>
        <dbReference type="SAM" id="SignalP"/>
    </source>
</evidence>
<dbReference type="GO" id="GO:0002951">
    <property type="term" value="F:leukotriene-C(4) hydrolase"/>
    <property type="evidence" value="ECO:0007669"/>
    <property type="project" value="TreeGrafter"/>
</dbReference>
<dbReference type="AlphaFoldDB" id="A0A6P7JAU6"/>
<dbReference type="CTD" id="100333757"/>
<comment type="catalytic activity">
    <reaction evidence="4">
        <text>an S-substituted glutathione + H2O = an S-substituted L-cysteinylglycine + L-glutamate</text>
        <dbReference type="Rhea" id="RHEA:59468"/>
        <dbReference type="ChEBI" id="CHEBI:15377"/>
        <dbReference type="ChEBI" id="CHEBI:29985"/>
        <dbReference type="ChEBI" id="CHEBI:90779"/>
        <dbReference type="ChEBI" id="CHEBI:143103"/>
        <dbReference type="EC" id="3.4.19.13"/>
    </reaction>
</comment>
<keyword evidence="6" id="KW-1185">Reference proteome</keyword>
<dbReference type="Proteomes" id="UP000515145">
    <property type="component" value="Chromosome 12"/>
</dbReference>
<feature type="signal peptide" evidence="5">
    <location>
        <begin position="1"/>
        <end position="22"/>
    </location>
</feature>
<evidence type="ECO:0000313" key="6">
    <source>
        <dbReference type="Proteomes" id="UP000515145"/>
    </source>
</evidence>
<dbReference type="OrthoDB" id="1081007at2759"/>
<dbReference type="Pfam" id="PF01019">
    <property type="entry name" value="G_glu_transpept"/>
    <property type="match status" value="1"/>
</dbReference>
<accession>A0A6P7JAU6</accession>
<comment type="pathway">
    <text evidence="4">Sulfur metabolism; glutathione metabolism.</text>
</comment>
<dbReference type="FunFam" id="3.60.20.40:FF:000011">
    <property type="entry name" value="Gamma-glutamyltransferase 5a"/>
    <property type="match status" value="1"/>
</dbReference>
<dbReference type="InParanoid" id="A0A6P7JAU6"/>
<dbReference type="EC" id="2.3.2.2" evidence="4"/>
<dbReference type="Gene3D" id="3.60.20.40">
    <property type="match status" value="1"/>
</dbReference>
<dbReference type="FunFam" id="1.10.246.130:FF:000001">
    <property type="entry name" value="Gamma-glutamyltransferase 5 isoform 1"/>
    <property type="match status" value="1"/>
</dbReference>
<reference evidence="7" key="1">
    <citation type="submission" date="2025-08" db="UniProtKB">
        <authorList>
            <consortium name="RefSeq"/>
        </authorList>
    </citation>
    <scope>IDENTIFICATION</scope>
</reference>
<dbReference type="PANTHER" id="PTHR11686:SF53">
    <property type="entry name" value="GLUTATHIONE HYDROLASE"/>
    <property type="match status" value="1"/>
</dbReference>
<dbReference type="EC" id="3.4.19.13" evidence="4"/>
<dbReference type="GeneID" id="114443752"/>
<dbReference type="InterPro" id="IPR029055">
    <property type="entry name" value="Ntn_hydrolases_N"/>
</dbReference>
<evidence type="ECO:0000313" key="7">
    <source>
        <dbReference type="RefSeq" id="XP_028273853.1"/>
    </source>
</evidence>
<feature type="active site" description="Nucleophile" evidence="2">
    <location>
        <position position="385"/>
    </location>
</feature>
<feature type="binding site" evidence="3">
    <location>
        <position position="427"/>
    </location>
    <ligand>
        <name>L-glutamate</name>
        <dbReference type="ChEBI" id="CHEBI:29985"/>
    </ligand>
</feature>
<protein>
    <recommendedName>
        <fullName evidence="4">Glutathione hydrolase</fullName>
        <ecNumber evidence="4">2.3.2.2</ecNumber>
        <ecNumber evidence="4">3.4.19.13</ecNumber>
    </recommendedName>
    <alternativeName>
        <fullName evidence="4">Gamma-glutamyltransferase</fullName>
    </alternativeName>
    <alternativeName>
        <fullName evidence="4">Gamma-glutamyltranspeptidase</fullName>
    </alternativeName>
</protein>
<feature type="binding site" evidence="3">
    <location>
        <position position="109"/>
    </location>
    <ligand>
        <name>L-glutamate</name>
        <dbReference type="ChEBI" id="CHEBI:29985"/>
    </ligand>
</feature>
<evidence type="ECO:0000256" key="1">
    <source>
        <dbReference type="ARBA" id="ARBA00009381"/>
    </source>
</evidence>
<sequence length="559" mass="60777">MAKYKPWLLCCFILCGLICAVALVCLCIASLVDSRCSSGSFQHAAVSADSLRCSEIGRNMLEQGGSAVDGAIAALLCTSVVNPQSMGIGGGSIVTVRNKTGYVKVYNFRETVPQSFKADLLNDCSSTFSFSIGSQWIGVPGELRGYEMLHKQYGKLPWARLFEPTIKLAKEGIPLPPFLGKLLNTDIVKQLVEKSSLCEIFCNRNKTVLRTRDILKFPKLAETMETIAEQGVDAFYSGKIGQDLIQDIKAAGGTLKMEDLKSFQVQVDDAWTVPLGNTEMHIPPPPSGGALLALILRVMKEFSMTSNNLVGNKKMQMYHHYIEAAKFANGQRRSIRDPVFSHGKSAEHLINPSFINHIRQKITSNRTHDNSYYSNINPSSDHIGTTHVSVIDEDGLAVSATSTINQLFGGTIYSPRTGIILNNELSDFCGRADTLRAGERPPSSMTPVIMESKSGGILVIGGSGGSMITTAVALSIINRLWLGMNLKDAIAAPIVFVDAKNDVNFEPDFDKSVVEGLRALGHKVGNWKYFFNVVNAVEKENGCITAVSDSRKLGMSAGY</sequence>
<dbReference type="Gene3D" id="1.10.246.130">
    <property type="match status" value="1"/>
</dbReference>
<feature type="binding site" evidence="3">
    <location>
        <position position="465"/>
    </location>
    <ligand>
        <name>L-glutamate</name>
        <dbReference type="ChEBI" id="CHEBI:29985"/>
    </ligand>
</feature>
<dbReference type="SUPFAM" id="SSF56235">
    <property type="entry name" value="N-terminal nucleophile aminohydrolases (Ntn hydrolases)"/>
    <property type="match status" value="1"/>
</dbReference>
<keyword evidence="4 7" id="KW-0378">Hydrolase</keyword>
<comment type="function">
    <text evidence="4">Cleaves the gamma-glutamyl peptide bond of glutathione and glutathione conjugates.</text>
</comment>
<dbReference type="GO" id="GO:1901750">
    <property type="term" value="P:leukotriene D4 biosynthetic process"/>
    <property type="evidence" value="ECO:0007669"/>
    <property type="project" value="TreeGrafter"/>
</dbReference>
<feature type="transmembrane region" description="Helical" evidence="4">
    <location>
        <begin position="455"/>
        <end position="477"/>
    </location>
</feature>
<dbReference type="InterPro" id="IPR043137">
    <property type="entry name" value="GGT_ssub_C"/>
</dbReference>
<dbReference type="GO" id="GO:0103068">
    <property type="term" value="F:leukotriene C4 gamma-glutamyl transferase activity"/>
    <property type="evidence" value="ECO:0007669"/>
    <property type="project" value="UniProtKB-EC"/>
</dbReference>
<dbReference type="RefSeq" id="XP_028273853.1">
    <property type="nucleotide sequence ID" value="XM_028418052.1"/>
</dbReference>
<dbReference type="GO" id="GO:0005886">
    <property type="term" value="C:plasma membrane"/>
    <property type="evidence" value="ECO:0007669"/>
    <property type="project" value="TreeGrafter"/>
</dbReference>
<feature type="binding site" evidence="3">
    <location>
        <begin position="403"/>
        <end position="405"/>
    </location>
    <ligand>
        <name>L-glutamate</name>
        <dbReference type="ChEBI" id="CHEBI:29985"/>
    </ligand>
</feature>
<dbReference type="InterPro" id="IPR000101">
    <property type="entry name" value="GGT_peptidase"/>
</dbReference>
<comment type="subcellular location">
    <subcellularLocation>
        <location evidence="4">Membrane</location>
        <topology evidence="4">Single-pass type II membrane protein</topology>
    </subcellularLocation>
</comment>
<evidence type="ECO:0000256" key="4">
    <source>
        <dbReference type="RuleBase" id="RU368068"/>
    </source>
</evidence>
<keyword evidence="4" id="KW-1133">Transmembrane helix</keyword>
<keyword evidence="4" id="KW-0812">Transmembrane</keyword>
<keyword evidence="4" id="KW-0012">Acyltransferase</keyword>
<keyword evidence="4" id="KW-0472">Membrane</keyword>
<feature type="chain" id="PRO_5027849925" description="Glutathione hydrolase" evidence="5">
    <location>
        <begin position="23"/>
        <end position="559"/>
    </location>
</feature>
<comment type="similarity">
    <text evidence="1">Belongs to the gamma-glutamyltransferase family.</text>
</comment>
<evidence type="ECO:0000256" key="2">
    <source>
        <dbReference type="PIRSR" id="PIRSR600101-1"/>
    </source>
</evidence>
<dbReference type="GO" id="GO:0036374">
    <property type="term" value="F:glutathione hydrolase activity"/>
    <property type="evidence" value="ECO:0007669"/>
    <property type="project" value="UniProtKB-UniRule"/>
</dbReference>
<organism evidence="6 7">
    <name type="scientific">Parambassis ranga</name>
    <name type="common">Indian glassy fish</name>
    <dbReference type="NCBI Taxonomy" id="210632"/>
    <lineage>
        <taxon>Eukaryota</taxon>
        <taxon>Metazoa</taxon>
        <taxon>Chordata</taxon>
        <taxon>Craniata</taxon>
        <taxon>Vertebrata</taxon>
        <taxon>Euteleostomi</taxon>
        <taxon>Actinopterygii</taxon>
        <taxon>Neopterygii</taxon>
        <taxon>Teleostei</taxon>
        <taxon>Neoteleostei</taxon>
        <taxon>Acanthomorphata</taxon>
        <taxon>Ovalentaria</taxon>
        <taxon>Ambassidae</taxon>
        <taxon>Parambassis</taxon>
    </lineage>
</organism>
<dbReference type="GO" id="GO:0006751">
    <property type="term" value="P:glutathione catabolic process"/>
    <property type="evidence" value="ECO:0007669"/>
    <property type="project" value="UniProtKB-UniRule"/>
</dbReference>
<dbReference type="UniPathway" id="UPA00204"/>
<dbReference type="PRINTS" id="PR01210">
    <property type="entry name" value="GGTRANSPTASE"/>
</dbReference>